<evidence type="ECO:0000313" key="5">
    <source>
        <dbReference type="Proteomes" id="UP000265581"/>
    </source>
</evidence>
<sequence length="216" mass="22787">MRVVNRRLGRGIAALVAPTRVTPDHLTIASFVAFLAGAGLVLGPSPGVVAAIGATVLLQLGFALDSADGQLARLRGAGSPAGEWLDHVVDAVRHLLFHLAVLIGLYRFADVPDAVLLVPLAFALASSVRFFAQILAEQLARRDPVAGPESVPRFGPWIQAPADTGLLNLVVLLWAWTSAFLWVYGVFAALNVLLLVATGVRRHRELSALATGRAPG</sequence>
<dbReference type="Pfam" id="PF01066">
    <property type="entry name" value="CDP-OH_P_transf"/>
    <property type="match status" value="1"/>
</dbReference>
<gene>
    <name evidence="4" type="ORF">DX116_10045</name>
</gene>
<dbReference type="EMBL" id="QUBR01000001">
    <property type="protein sequence ID" value="REK74117.1"/>
    <property type="molecule type" value="Genomic_DNA"/>
</dbReference>
<protein>
    <submittedName>
        <fullName evidence="4">CDP-alcohol phosphatidyltransferase family protein</fullName>
    </submittedName>
</protein>
<keyword evidence="1 2" id="KW-0808">Transferase</keyword>
<feature type="transmembrane region" description="Helical" evidence="3">
    <location>
        <begin position="21"/>
        <end position="42"/>
    </location>
</feature>
<reference evidence="4 5" key="1">
    <citation type="submission" date="2018-08" db="EMBL/GenBank/DDBJ databases">
        <title>Aeromicrobium sp. M2KJ-4, whole genome shotgun sequence.</title>
        <authorList>
            <person name="Tuo L."/>
        </authorList>
    </citation>
    <scope>NUCLEOTIDE SEQUENCE [LARGE SCALE GENOMIC DNA]</scope>
    <source>
        <strain evidence="4 5">M2KJ-4</strain>
    </source>
</reference>
<feature type="transmembrane region" description="Helical" evidence="3">
    <location>
        <begin position="114"/>
        <end position="136"/>
    </location>
</feature>
<feature type="transmembrane region" description="Helical" evidence="3">
    <location>
        <begin position="182"/>
        <end position="200"/>
    </location>
</feature>
<dbReference type="GO" id="GO:0016020">
    <property type="term" value="C:membrane"/>
    <property type="evidence" value="ECO:0007669"/>
    <property type="project" value="InterPro"/>
</dbReference>
<evidence type="ECO:0000256" key="3">
    <source>
        <dbReference type="SAM" id="Phobius"/>
    </source>
</evidence>
<dbReference type="InterPro" id="IPR048254">
    <property type="entry name" value="CDP_ALCOHOL_P_TRANSF_CS"/>
</dbReference>
<dbReference type="Proteomes" id="UP000265581">
    <property type="component" value="Unassembled WGS sequence"/>
</dbReference>
<keyword evidence="3" id="KW-1133">Transmembrane helix</keyword>
<feature type="transmembrane region" description="Helical" evidence="3">
    <location>
        <begin position="88"/>
        <end position="108"/>
    </location>
</feature>
<evidence type="ECO:0000256" key="1">
    <source>
        <dbReference type="ARBA" id="ARBA00022679"/>
    </source>
</evidence>
<evidence type="ECO:0000256" key="2">
    <source>
        <dbReference type="RuleBase" id="RU003750"/>
    </source>
</evidence>
<keyword evidence="3" id="KW-0812">Transmembrane</keyword>
<keyword evidence="3" id="KW-0472">Membrane</keyword>
<comment type="caution">
    <text evidence="4">The sequence shown here is derived from an EMBL/GenBank/DDBJ whole genome shotgun (WGS) entry which is preliminary data.</text>
</comment>
<keyword evidence="5" id="KW-1185">Reference proteome</keyword>
<dbReference type="PROSITE" id="PS00379">
    <property type="entry name" value="CDP_ALCOHOL_P_TRANSF"/>
    <property type="match status" value="1"/>
</dbReference>
<dbReference type="GO" id="GO:0016780">
    <property type="term" value="F:phosphotransferase activity, for other substituted phosphate groups"/>
    <property type="evidence" value="ECO:0007669"/>
    <property type="project" value="InterPro"/>
</dbReference>
<comment type="similarity">
    <text evidence="2">Belongs to the CDP-alcohol phosphatidyltransferase class-I family.</text>
</comment>
<accession>A0A371PDY3</accession>
<dbReference type="OrthoDB" id="7390033at2"/>
<dbReference type="AlphaFoldDB" id="A0A371PDY3"/>
<evidence type="ECO:0000313" key="4">
    <source>
        <dbReference type="EMBL" id="REK74117.1"/>
    </source>
</evidence>
<dbReference type="GO" id="GO:0008654">
    <property type="term" value="P:phospholipid biosynthetic process"/>
    <property type="evidence" value="ECO:0007669"/>
    <property type="project" value="InterPro"/>
</dbReference>
<name>A0A371PDY3_9ACTN</name>
<dbReference type="InterPro" id="IPR000462">
    <property type="entry name" value="CDP-OH_P_trans"/>
</dbReference>
<organism evidence="4 5">
    <name type="scientific">Aeromicrobium endophyticum</name>
    <dbReference type="NCBI Taxonomy" id="2292704"/>
    <lineage>
        <taxon>Bacteria</taxon>
        <taxon>Bacillati</taxon>
        <taxon>Actinomycetota</taxon>
        <taxon>Actinomycetes</taxon>
        <taxon>Propionibacteriales</taxon>
        <taxon>Nocardioidaceae</taxon>
        <taxon>Aeromicrobium</taxon>
    </lineage>
</organism>
<proteinExistence type="inferred from homology"/>
<dbReference type="InterPro" id="IPR043130">
    <property type="entry name" value="CDP-OH_PTrfase_TM_dom"/>
</dbReference>
<dbReference type="Gene3D" id="1.20.120.1760">
    <property type="match status" value="1"/>
</dbReference>